<dbReference type="InterPro" id="IPR036770">
    <property type="entry name" value="Ankyrin_rpt-contain_sf"/>
</dbReference>
<dbReference type="PROSITE" id="PS50088">
    <property type="entry name" value="ANK_REPEAT"/>
    <property type="match status" value="6"/>
</dbReference>
<dbReference type="PROSITE" id="PS50181">
    <property type="entry name" value="FBOX"/>
    <property type="match status" value="1"/>
</dbReference>
<evidence type="ECO:0000256" key="3">
    <source>
        <dbReference type="PROSITE-ProRule" id="PRU00023"/>
    </source>
</evidence>
<feature type="repeat" description="ANK" evidence="3">
    <location>
        <begin position="89"/>
        <end position="121"/>
    </location>
</feature>
<dbReference type="SUPFAM" id="SSF48403">
    <property type="entry name" value="Ankyrin repeat"/>
    <property type="match status" value="1"/>
</dbReference>
<reference evidence="5" key="2">
    <citation type="journal article" date="2023" name="IMA Fungus">
        <title>Comparative genomic study of the Penicillium genus elucidates a diverse pangenome and 15 lateral gene transfer events.</title>
        <authorList>
            <person name="Petersen C."/>
            <person name="Sorensen T."/>
            <person name="Nielsen M.R."/>
            <person name="Sondergaard T.E."/>
            <person name="Sorensen J.L."/>
            <person name="Fitzpatrick D.A."/>
            <person name="Frisvad J.C."/>
            <person name="Nielsen K.L."/>
        </authorList>
    </citation>
    <scope>NUCLEOTIDE SEQUENCE</scope>
    <source>
        <strain evidence="5">IBT 30069</strain>
    </source>
</reference>
<dbReference type="SMART" id="SM00248">
    <property type="entry name" value="ANK"/>
    <property type="match status" value="9"/>
</dbReference>
<feature type="repeat" description="ANK" evidence="3">
    <location>
        <begin position="195"/>
        <end position="227"/>
    </location>
</feature>
<organism evidence="5 6">
    <name type="scientific">Penicillium angulare</name>
    <dbReference type="NCBI Taxonomy" id="116970"/>
    <lineage>
        <taxon>Eukaryota</taxon>
        <taxon>Fungi</taxon>
        <taxon>Dikarya</taxon>
        <taxon>Ascomycota</taxon>
        <taxon>Pezizomycotina</taxon>
        <taxon>Eurotiomycetes</taxon>
        <taxon>Eurotiomycetidae</taxon>
        <taxon>Eurotiales</taxon>
        <taxon>Aspergillaceae</taxon>
        <taxon>Penicillium</taxon>
    </lineage>
</organism>
<protein>
    <recommendedName>
        <fullName evidence="4">F-box domain-containing protein</fullName>
    </recommendedName>
</protein>
<evidence type="ECO:0000259" key="4">
    <source>
        <dbReference type="PROSITE" id="PS50181"/>
    </source>
</evidence>
<feature type="repeat" description="ANK" evidence="3">
    <location>
        <begin position="162"/>
        <end position="194"/>
    </location>
</feature>
<accession>A0A9W9G8U4</accession>
<dbReference type="EMBL" id="JAPQKH010000002">
    <property type="protein sequence ID" value="KAJ5114221.1"/>
    <property type="molecule type" value="Genomic_DNA"/>
</dbReference>
<dbReference type="OrthoDB" id="539213at2759"/>
<reference evidence="5" key="1">
    <citation type="submission" date="2022-11" db="EMBL/GenBank/DDBJ databases">
        <authorList>
            <person name="Petersen C."/>
        </authorList>
    </citation>
    <scope>NUCLEOTIDE SEQUENCE</scope>
    <source>
        <strain evidence="5">IBT 30069</strain>
    </source>
</reference>
<keyword evidence="2 3" id="KW-0040">ANK repeat</keyword>
<dbReference type="InterPro" id="IPR001810">
    <property type="entry name" value="F-box_dom"/>
</dbReference>
<dbReference type="PROSITE" id="PS50297">
    <property type="entry name" value="ANK_REP_REGION"/>
    <property type="match status" value="4"/>
</dbReference>
<comment type="caution">
    <text evidence="5">The sequence shown here is derived from an EMBL/GenBank/DDBJ whole genome shotgun (WGS) entry which is preliminary data.</text>
</comment>
<evidence type="ECO:0000256" key="2">
    <source>
        <dbReference type="ARBA" id="ARBA00023043"/>
    </source>
</evidence>
<dbReference type="AlphaFoldDB" id="A0A9W9G8U4"/>
<feature type="repeat" description="ANK" evidence="3">
    <location>
        <begin position="228"/>
        <end position="262"/>
    </location>
</feature>
<dbReference type="PANTHER" id="PTHR24198:SF165">
    <property type="entry name" value="ANKYRIN REPEAT-CONTAINING PROTEIN-RELATED"/>
    <property type="match status" value="1"/>
</dbReference>
<evidence type="ECO:0000313" key="5">
    <source>
        <dbReference type="EMBL" id="KAJ5114221.1"/>
    </source>
</evidence>
<name>A0A9W9G8U4_9EURO</name>
<dbReference type="InterPro" id="IPR002110">
    <property type="entry name" value="Ankyrin_rpt"/>
</dbReference>
<dbReference type="PANTHER" id="PTHR24198">
    <property type="entry name" value="ANKYRIN REPEAT AND PROTEIN KINASE DOMAIN-CONTAINING PROTEIN"/>
    <property type="match status" value="1"/>
</dbReference>
<proteinExistence type="predicted"/>
<dbReference type="Pfam" id="PF12796">
    <property type="entry name" value="Ank_2"/>
    <property type="match status" value="2"/>
</dbReference>
<dbReference type="Pfam" id="PF00023">
    <property type="entry name" value="Ank"/>
    <property type="match status" value="1"/>
</dbReference>
<gene>
    <name evidence="5" type="ORF">N7456_002755</name>
</gene>
<keyword evidence="6" id="KW-1185">Reference proteome</keyword>
<feature type="repeat" description="ANK" evidence="3">
    <location>
        <begin position="263"/>
        <end position="295"/>
    </location>
</feature>
<keyword evidence="1" id="KW-0677">Repeat</keyword>
<feature type="repeat" description="ANK" evidence="3">
    <location>
        <begin position="125"/>
        <end position="161"/>
    </location>
</feature>
<sequence>MSLLKLPQELLIQIADHVKPTRDIYHLTLVNRHLYNLLEPEIYKHETLEQYGEELLRYAASCDQPGIMKMLSLGADINFRPLFPDRLTSLKIALHAAIDAGDLGLVKFLLDNGAQLNYPVQNTSYSFCPLHRAIGKSGDHKDTAMMTLLLDYGADPNLRDTYKFTPLIMAIRTKHLLKVKLLVSRGANVNLRGRQGATPLHTCIEQKAFEAMKFLIENGSELNCVGEENRSPLMLALEKFAHPEPIITQLIDAGADVNFTTPNGRTAILDAARWDRCESLQILLRHGADLHFVDSNGQNVLLEALDNAYNSGGHDVLPHLLDLGLDIEFRNRNQQTPLLFLISRFRSYSIDGRAYGILHLLIKYGADLNARDIEGGTVIHYAAKLNMPELINLLVMKISK</sequence>
<evidence type="ECO:0000256" key="1">
    <source>
        <dbReference type="ARBA" id="ARBA00022737"/>
    </source>
</evidence>
<evidence type="ECO:0000313" key="6">
    <source>
        <dbReference type="Proteomes" id="UP001149165"/>
    </source>
</evidence>
<feature type="domain" description="F-box" evidence="4">
    <location>
        <begin position="1"/>
        <end position="46"/>
    </location>
</feature>
<dbReference type="Proteomes" id="UP001149165">
    <property type="component" value="Unassembled WGS sequence"/>
</dbReference>
<dbReference type="Gene3D" id="1.25.40.20">
    <property type="entry name" value="Ankyrin repeat-containing domain"/>
    <property type="match status" value="2"/>
</dbReference>